<evidence type="ECO:0000259" key="1">
    <source>
        <dbReference type="Pfam" id="PF01636"/>
    </source>
</evidence>
<dbReference type="RefSeq" id="XP_066720947.1">
    <property type="nucleotide sequence ID" value="XM_066852806.1"/>
</dbReference>
<dbReference type="GeneID" id="92085869"/>
<dbReference type="Proteomes" id="UP001480595">
    <property type="component" value="Unassembled WGS sequence"/>
</dbReference>
<evidence type="ECO:0000313" key="2">
    <source>
        <dbReference type="EMBL" id="KAK8086423.1"/>
    </source>
</evidence>
<comment type="caution">
    <text evidence="2">The sequence shown here is derived from an EMBL/GenBank/DDBJ whole genome shotgun (WGS) entry which is preliminary data.</text>
</comment>
<protein>
    <recommendedName>
        <fullName evidence="1">Aminoglycoside phosphotransferase domain-containing protein</fullName>
    </recommendedName>
</protein>
<reference evidence="2 3" key="1">
    <citation type="submission" date="2023-01" db="EMBL/GenBank/DDBJ databases">
        <title>Analysis of 21 Apiospora genomes using comparative genomics revels a genus with tremendous synthesis potential of carbohydrate active enzymes and secondary metabolites.</title>
        <authorList>
            <person name="Sorensen T."/>
        </authorList>
    </citation>
    <scope>NUCLEOTIDE SEQUENCE [LARGE SCALE GENOMIC DNA]</scope>
    <source>
        <strain evidence="2 3">CBS 135458</strain>
    </source>
</reference>
<sequence>MEDDEFRADEAEVRRRLGLLKASQVFPYVDAVVARIEDSLPALFGHTGEWPKVLTDGDFSKPNVLLNSNTFAITGIFDWVRCSVSIFGLDLVFLITLRFRLDVDGSITEYGCWRQMEDVFWQELWSLTGIEEHKGVRIRYLDETAADLAFLFRSSVQNTLSGEMKDDLDTRNGPMLEASFALKSKILRTDMALG</sequence>
<dbReference type="InterPro" id="IPR011009">
    <property type="entry name" value="Kinase-like_dom_sf"/>
</dbReference>
<gene>
    <name evidence="2" type="ORF">PG994_001397</name>
</gene>
<dbReference type="SUPFAM" id="SSF56112">
    <property type="entry name" value="Protein kinase-like (PK-like)"/>
    <property type="match status" value="1"/>
</dbReference>
<dbReference type="Gene3D" id="3.90.1200.10">
    <property type="match status" value="1"/>
</dbReference>
<evidence type="ECO:0000313" key="3">
    <source>
        <dbReference type="Proteomes" id="UP001480595"/>
    </source>
</evidence>
<keyword evidence="3" id="KW-1185">Reference proteome</keyword>
<organism evidence="2 3">
    <name type="scientific">Apiospora phragmitis</name>
    <dbReference type="NCBI Taxonomy" id="2905665"/>
    <lineage>
        <taxon>Eukaryota</taxon>
        <taxon>Fungi</taxon>
        <taxon>Dikarya</taxon>
        <taxon>Ascomycota</taxon>
        <taxon>Pezizomycotina</taxon>
        <taxon>Sordariomycetes</taxon>
        <taxon>Xylariomycetidae</taxon>
        <taxon>Amphisphaeriales</taxon>
        <taxon>Apiosporaceae</taxon>
        <taxon>Apiospora</taxon>
    </lineage>
</organism>
<name>A0ABR1WTE8_9PEZI</name>
<dbReference type="InterPro" id="IPR002575">
    <property type="entry name" value="Aminoglycoside_PTrfase"/>
</dbReference>
<accession>A0ABR1WTE8</accession>
<feature type="domain" description="Aminoglycoside phosphotransferase" evidence="1">
    <location>
        <begin position="13"/>
        <end position="102"/>
    </location>
</feature>
<dbReference type="Pfam" id="PF01636">
    <property type="entry name" value="APH"/>
    <property type="match status" value="1"/>
</dbReference>
<proteinExistence type="predicted"/>
<dbReference type="EMBL" id="JAQQWL010000002">
    <property type="protein sequence ID" value="KAK8086423.1"/>
    <property type="molecule type" value="Genomic_DNA"/>
</dbReference>